<dbReference type="InterPro" id="IPR023631">
    <property type="entry name" value="Amidase_dom"/>
</dbReference>
<feature type="active site" description="Acyl-ester intermediate" evidence="2">
    <location>
        <position position="273"/>
    </location>
</feature>
<organism evidence="4 5">
    <name type="scientific">Strigamia maritima</name>
    <name type="common">European centipede</name>
    <name type="synonym">Geophilus maritimus</name>
    <dbReference type="NCBI Taxonomy" id="126957"/>
    <lineage>
        <taxon>Eukaryota</taxon>
        <taxon>Metazoa</taxon>
        <taxon>Ecdysozoa</taxon>
        <taxon>Arthropoda</taxon>
        <taxon>Myriapoda</taxon>
        <taxon>Chilopoda</taxon>
        <taxon>Pleurostigmophora</taxon>
        <taxon>Geophilomorpha</taxon>
        <taxon>Linotaeniidae</taxon>
        <taxon>Strigamia</taxon>
    </lineage>
</organism>
<proteinExistence type="inferred from homology"/>
<dbReference type="PANTHER" id="PTHR43372:SF4">
    <property type="entry name" value="FATTY-ACID AMIDE HYDROLASE 2"/>
    <property type="match status" value="1"/>
</dbReference>
<dbReference type="EMBL" id="JH431647">
    <property type="status" value="NOT_ANNOTATED_CDS"/>
    <property type="molecule type" value="Genomic_DNA"/>
</dbReference>
<dbReference type="EnsemblMetazoa" id="SMAR013520-RA">
    <property type="protein sequence ID" value="SMAR013520-PA"/>
    <property type="gene ID" value="SMAR013520"/>
</dbReference>
<keyword evidence="5" id="KW-1185">Reference proteome</keyword>
<evidence type="ECO:0000313" key="4">
    <source>
        <dbReference type="EnsemblMetazoa" id="SMAR013520-PA"/>
    </source>
</evidence>
<dbReference type="OMA" id="LPTTWGM"/>
<evidence type="ECO:0000256" key="1">
    <source>
        <dbReference type="ARBA" id="ARBA00009199"/>
    </source>
</evidence>
<dbReference type="InterPro" id="IPR020556">
    <property type="entry name" value="Amidase_CS"/>
</dbReference>
<reference evidence="4" key="2">
    <citation type="submission" date="2015-02" db="UniProtKB">
        <authorList>
            <consortium name="EnsemblMetazoa"/>
        </authorList>
    </citation>
    <scope>IDENTIFICATION</scope>
</reference>
<name>T1JI39_STRMM</name>
<dbReference type="PhylomeDB" id="T1JI39"/>
<dbReference type="PANTHER" id="PTHR43372">
    <property type="entry name" value="FATTY-ACID AMIDE HYDROLASE"/>
    <property type="match status" value="1"/>
</dbReference>
<dbReference type="AlphaFoldDB" id="T1JI39"/>
<evidence type="ECO:0000256" key="2">
    <source>
        <dbReference type="PIRSR" id="PIRSR001221-1"/>
    </source>
</evidence>
<protein>
    <recommendedName>
        <fullName evidence="3">Amidase domain-containing protein</fullName>
    </recommendedName>
</protein>
<evidence type="ECO:0000259" key="3">
    <source>
        <dbReference type="Pfam" id="PF01425"/>
    </source>
</evidence>
<evidence type="ECO:0000313" key="5">
    <source>
        <dbReference type="Proteomes" id="UP000014500"/>
    </source>
</evidence>
<dbReference type="GO" id="GO:0012505">
    <property type="term" value="C:endomembrane system"/>
    <property type="evidence" value="ECO:0007669"/>
    <property type="project" value="TreeGrafter"/>
</dbReference>
<dbReference type="InterPro" id="IPR036928">
    <property type="entry name" value="AS_sf"/>
</dbReference>
<dbReference type="SUPFAM" id="SSF75304">
    <property type="entry name" value="Amidase signature (AS) enzymes"/>
    <property type="match status" value="1"/>
</dbReference>
<dbReference type="Proteomes" id="UP000014500">
    <property type="component" value="Unassembled WGS sequence"/>
</dbReference>
<dbReference type="STRING" id="126957.T1JI39"/>
<feature type="active site" description="Charge relay system" evidence="2">
    <location>
        <position position="249"/>
    </location>
</feature>
<dbReference type="eggNOG" id="KOG1212">
    <property type="taxonomic scope" value="Eukaryota"/>
</dbReference>
<dbReference type="Gene3D" id="3.90.1300.10">
    <property type="entry name" value="Amidase signature (AS) domain"/>
    <property type="match status" value="1"/>
</dbReference>
<dbReference type="InterPro" id="IPR052739">
    <property type="entry name" value="FAAH2"/>
</dbReference>
<dbReference type="HOGENOM" id="CLU_009600_16_1_1"/>
<comment type="similarity">
    <text evidence="1">Belongs to the amidase family.</text>
</comment>
<feature type="active site" description="Charge relay system" evidence="2">
    <location>
        <position position="180"/>
    </location>
</feature>
<dbReference type="Pfam" id="PF01425">
    <property type="entry name" value="Amidase"/>
    <property type="match status" value="1"/>
</dbReference>
<feature type="domain" description="Amidase" evidence="3">
    <location>
        <begin position="118"/>
        <end position="551"/>
    </location>
</feature>
<reference evidence="5" key="1">
    <citation type="submission" date="2011-05" db="EMBL/GenBank/DDBJ databases">
        <authorList>
            <person name="Richards S.R."/>
            <person name="Qu J."/>
            <person name="Jiang H."/>
            <person name="Jhangiani S.N."/>
            <person name="Agravi P."/>
            <person name="Goodspeed R."/>
            <person name="Gross S."/>
            <person name="Mandapat C."/>
            <person name="Jackson L."/>
            <person name="Mathew T."/>
            <person name="Pu L."/>
            <person name="Thornton R."/>
            <person name="Saada N."/>
            <person name="Wilczek-Boney K.B."/>
            <person name="Lee S."/>
            <person name="Kovar C."/>
            <person name="Wu Y."/>
            <person name="Scherer S.E."/>
            <person name="Worley K.C."/>
            <person name="Muzny D.M."/>
            <person name="Gibbs R."/>
        </authorList>
    </citation>
    <scope>NUCLEOTIDE SEQUENCE</scope>
    <source>
        <strain evidence="5">Brora</strain>
    </source>
</reference>
<accession>T1JI39</accession>
<sequence>NTRTQSEKVILASSRVDKPEKSISNISRITTMASSPTKQAAVRLKFSVKPVKLNLLWAIILQALHFIQDLVDVLTTFIFRLLNEGKSQPLPDITNPILFHSATRLAADIRNQKLTSLEVVKAYIDRINSVNDIVNAVVDERFDDAIGEAHSVDQFILSGQKSVEEIENDTPFLGVPITIKENFQTVGLLVRKDAVQTEDATAVRLMREAGAIVVAVTNLSELCTWWESNNKVYGRTRNPYDTTRIVGGSSGGEGCIVGSAGSIMGIGTDLGGSIRLPAFFNGVFGHKPTMGLVNNQGHLPALSEGLQSYLVTGPICRYACDLLPITRILVEDKIGLLKLNEKVDLKRLKVYYMENDGGFPIISRVQPEMRKAQRKVILYLERTYGIRAQKVHFPTLVRGLEMWAYTMIGLHKHTFCEEMTNRQGSINVYFELLKCLFGCSNHTLPALLIGFYEKLGIGKRKKDMDLIIDMIDKLKTDFQELLKDDGIFLYPSHPTVAPYHNQPLFQPANFVYAAVYNILGFPVTQCPLGLGTEGLPLGIQVLSNVYNDHITLAVARDLEREFGGWVPPSPIASNI</sequence>
<dbReference type="PROSITE" id="PS00571">
    <property type="entry name" value="AMIDASES"/>
    <property type="match status" value="1"/>
</dbReference>